<name>A0AAD4KSB2_9EURO</name>
<organism evidence="4 5">
    <name type="scientific">Talaromyces proteolyticus</name>
    <dbReference type="NCBI Taxonomy" id="1131652"/>
    <lineage>
        <taxon>Eukaryota</taxon>
        <taxon>Fungi</taxon>
        <taxon>Dikarya</taxon>
        <taxon>Ascomycota</taxon>
        <taxon>Pezizomycotina</taxon>
        <taxon>Eurotiomycetes</taxon>
        <taxon>Eurotiomycetidae</taxon>
        <taxon>Eurotiales</taxon>
        <taxon>Trichocomaceae</taxon>
        <taxon>Talaromyces</taxon>
        <taxon>Talaromyces sect. Bacilispori</taxon>
    </lineage>
</organism>
<dbReference type="Pfam" id="PF05368">
    <property type="entry name" value="NmrA"/>
    <property type="match status" value="1"/>
</dbReference>
<gene>
    <name evidence="4" type="ORF">BGW36DRAFT_377561</name>
</gene>
<dbReference type="InterPro" id="IPR051164">
    <property type="entry name" value="NmrA-like_oxidored"/>
</dbReference>
<keyword evidence="5" id="KW-1185">Reference proteome</keyword>
<proteinExistence type="inferred from homology"/>
<dbReference type="Gene3D" id="3.90.25.10">
    <property type="entry name" value="UDP-galactose 4-epimerase, domain 1"/>
    <property type="match status" value="1"/>
</dbReference>
<dbReference type="AlphaFoldDB" id="A0AAD4KSB2"/>
<reference evidence="4" key="1">
    <citation type="submission" date="2021-12" db="EMBL/GenBank/DDBJ databases">
        <title>Convergent genome expansion in fungi linked to evolution of root-endophyte symbiosis.</title>
        <authorList>
            <consortium name="DOE Joint Genome Institute"/>
            <person name="Ke Y.-H."/>
            <person name="Bonito G."/>
            <person name="Liao H.-L."/>
            <person name="Looney B."/>
            <person name="Rojas-Flechas A."/>
            <person name="Nash J."/>
            <person name="Hameed K."/>
            <person name="Schadt C."/>
            <person name="Martin F."/>
            <person name="Crous P.W."/>
            <person name="Miettinen O."/>
            <person name="Magnuson J.K."/>
            <person name="Labbe J."/>
            <person name="Jacobson D."/>
            <person name="Doktycz M.J."/>
            <person name="Veneault-Fourrey C."/>
            <person name="Kuo A."/>
            <person name="Mondo S."/>
            <person name="Calhoun S."/>
            <person name="Riley R."/>
            <person name="Ohm R."/>
            <person name="LaButti K."/>
            <person name="Andreopoulos B."/>
            <person name="Pangilinan J."/>
            <person name="Nolan M."/>
            <person name="Tritt A."/>
            <person name="Clum A."/>
            <person name="Lipzen A."/>
            <person name="Daum C."/>
            <person name="Barry K."/>
            <person name="Grigoriev I.V."/>
            <person name="Vilgalys R."/>
        </authorList>
    </citation>
    <scope>NUCLEOTIDE SEQUENCE</scope>
    <source>
        <strain evidence="4">PMI_201</strain>
    </source>
</reference>
<dbReference type="RefSeq" id="XP_046073709.1">
    <property type="nucleotide sequence ID" value="XM_046216009.1"/>
</dbReference>
<dbReference type="CDD" id="cd05251">
    <property type="entry name" value="NmrA_like_SDR_a"/>
    <property type="match status" value="1"/>
</dbReference>
<dbReference type="InterPro" id="IPR036291">
    <property type="entry name" value="NAD(P)-bd_dom_sf"/>
</dbReference>
<feature type="domain" description="NmrA-like" evidence="3">
    <location>
        <begin position="4"/>
        <end position="314"/>
    </location>
</feature>
<dbReference type="Proteomes" id="UP001201262">
    <property type="component" value="Unassembled WGS sequence"/>
</dbReference>
<evidence type="ECO:0000259" key="3">
    <source>
        <dbReference type="Pfam" id="PF05368"/>
    </source>
</evidence>
<dbReference type="SUPFAM" id="SSF51735">
    <property type="entry name" value="NAD(P)-binding Rossmann-fold domains"/>
    <property type="match status" value="1"/>
</dbReference>
<accession>A0AAD4KSB2</accession>
<dbReference type="InterPro" id="IPR008030">
    <property type="entry name" value="NmrA-like"/>
</dbReference>
<evidence type="ECO:0000313" key="5">
    <source>
        <dbReference type="Proteomes" id="UP001201262"/>
    </source>
</evidence>
<dbReference type="GO" id="GO:0005634">
    <property type="term" value="C:nucleus"/>
    <property type="evidence" value="ECO:0007669"/>
    <property type="project" value="TreeGrafter"/>
</dbReference>
<sequence length="325" mass="35941">MATTKTIVVVGATGNQGSSVAHTFLGLPNWQVRCITRNPSSAAAQELAALGADVVQADLSDINSLRIPFSGVHAIFLNTDFWGPYVASPDGQKRPPDSDKAFNIEVDHGRNAAIVAAAVPTLERFVYSALGPMKKHSKGKYSHSYHWDSKATIVEYIQTEQPELAKKTSYIYIGAFTSNPLVKPRKLDSNTGRYQFIIPMKKEQIMPIINPRESTGPFVQALIETEDPGVKLLAYDSLPTLGEIVDLWSKASGKPADYVEVTAEHMNREFGIPMEVLDATGYLPEFGYMGGVDGFIEPDQLKVRPRTKPFVEWLNEQDWENILLN</sequence>
<dbReference type="PANTHER" id="PTHR42748">
    <property type="entry name" value="NITROGEN METABOLITE REPRESSION PROTEIN NMRA FAMILY MEMBER"/>
    <property type="match status" value="1"/>
</dbReference>
<evidence type="ECO:0000256" key="1">
    <source>
        <dbReference type="ARBA" id="ARBA00006328"/>
    </source>
</evidence>
<keyword evidence="2" id="KW-0521">NADP</keyword>
<dbReference type="EMBL" id="JAJTJA010000005">
    <property type="protein sequence ID" value="KAH8699245.1"/>
    <property type="molecule type" value="Genomic_DNA"/>
</dbReference>
<comment type="caution">
    <text evidence="4">The sequence shown here is derived from an EMBL/GenBank/DDBJ whole genome shotgun (WGS) entry which is preliminary data.</text>
</comment>
<dbReference type="GeneID" id="70246296"/>
<dbReference type="Gene3D" id="3.40.50.720">
    <property type="entry name" value="NAD(P)-binding Rossmann-like Domain"/>
    <property type="match status" value="1"/>
</dbReference>
<evidence type="ECO:0000256" key="2">
    <source>
        <dbReference type="ARBA" id="ARBA00022857"/>
    </source>
</evidence>
<comment type="similarity">
    <text evidence="1">Belongs to the NmrA-type oxidoreductase family.</text>
</comment>
<dbReference type="PANTHER" id="PTHR42748:SF29">
    <property type="entry name" value="NMRA-LIKE DOMAIN-CONTAINING PROTEIN"/>
    <property type="match status" value="1"/>
</dbReference>
<evidence type="ECO:0000313" key="4">
    <source>
        <dbReference type="EMBL" id="KAH8699245.1"/>
    </source>
</evidence>
<protein>
    <recommendedName>
        <fullName evidence="3">NmrA-like domain-containing protein</fullName>
    </recommendedName>
</protein>